<evidence type="ECO:0008006" key="3">
    <source>
        <dbReference type="Google" id="ProtNLM"/>
    </source>
</evidence>
<dbReference type="InterPro" id="IPR036465">
    <property type="entry name" value="vWFA_dom_sf"/>
</dbReference>
<dbReference type="PANTHER" id="PTHR47763:SF1">
    <property type="entry name" value="DUF659 DOMAIN-CONTAINING PROTEIN"/>
    <property type="match status" value="1"/>
</dbReference>
<dbReference type="Proteomes" id="UP001162131">
    <property type="component" value="Unassembled WGS sequence"/>
</dbReference>
<dbReference type="SUPFAM" id="SSF53300">
    <property type="entry name" value="vWA-like"/>
    <property type="match status" value="1"/>
</dbReference>
<evidence type="ECO:0000313" key="2">
    <source>
        <dbReference type="Proteomes" id="UP001162131"/>
    </source>
</evidence>
<sequence>MSDIFPEVKRIIKSVISQRMSRSVSTKFAIVGYTDHGESGGLDPMNPVTIYPPSGKLNNFDQEDSVQFLNRLIASGGGPELGEAMIDGIYNAYRLQWRPEASKIYFIIGDDCPQGRDFHINTKYPEGCPCGHNWRSLLKGIKSQGAIVKLVKLSEILNKTGALFKEEYGENMEMISLDKMTDLAEAVIPSIVRIIEHNLEFAKS</sequence>
<name>A0AAU9KDB2_9CILI</name>
<keyword evidence="2" id="KW-1185">Reference proteome</keyword>
<protein>
    <recommendedName>
        <fullName evidence="3">VWFA domain-containing protein</fullName>
    </recommendedName>
</protein>
<gene>
    <name evidence="1" type="ORF">BSTOLATCC_MIC63757</name>
</gene>
<dbReference type="EMBL" id="CAJZBQ010000062">
    <property type="protein sequence ID" value="CAG9335280.1"/>
    <property type="molecule type" value="Genomic_DNA"/>
</dbReference>
<comment type="caution">
    <text evidence="1">The sequence shown here is derived from an EMBL/GenBank/DDBJ whole genome shotgun (WGS) entry which is preliminary data.</text>
</comment>
<organism evidence="1 2">
    <name type="scientific">Blepharisma stoltei</name>
    <dbReference type="NCBI Taxonomy" id="1481888"/>
    <lineage>
        <taxon>Eukaryota</taxon>
        <taxon>Sar</taxon>
        <taxon>Alveolata</taxon>
        <taxon>Ciliophora</taxon>
        <taxon>Postciliodesmatophora</taxon>
        <taxon>Heterotrichea</taxon>
        <taxon>Heterotrichida</taxon>
        <taxon>Blepharismidae</taxon>
        <taxon>Blepharisma</taxon>
    </lineage>
</organism>
<reference evidence="1" key="1">
    <citation type="submission" date="2021-09" db="EMBL/GenBank/DDBJ databases">
        <authorList>
            <consortium name="AG Swart"/>
            <person name="Singh M."/>
            <person name="Singh A."/>
            <person name="Seah K."/>
            <person name="Emmerich C."/>
        </authorList>
    </citation>
    <scope>NUCLEOTIDE SEQUENCE</scope>
    <source>
        <strain evidence="1">ATCC30299</strain>
    </source>
</reference>
<dbReference type="AlphaFoldDB" id="A0AAU9KDB2"/>
<dbReference type="PANTHER" id="PTHR47763">
    <property type="entry name" value="ALPHA-PROTEIN KINASE VWKA"/>
    <property type="match status" value="1"/>
</dbReference>
<dbReference type="GO" id="GO:0005737">
    <property type="term" value="C:cytoplasm"/>
    <property type="evidence" value="ECO:0007669"/>
    <property type="project" value="TreeGrafter"/>
</dbReference>
<dbReference type="GO" id="GO:0004674">
    <property type="term" value="F:protein serine/threonine kinase activity"/>
    <property type="evidence" value="ECO:0007669"/>
    <property type="project" value="TreeGrafter"/>
</dbReference>
<accession>A0AAU9KDB2</accession>
<evidence type="ECO:0000313" key="1">
    <source>
        <dbReference type="EMBL" id="CAG9335280.1"/>
    </source>
</evidence>
<proteinExistence type="predicted"/>
<dbReference type="InterPro" id="IPR052969">
    <property type="entry name" value="Thr-specific_kinase-like"/>
</dbReference>